<dbReference type="RefSeq" id="WP_144334464.1">
    <property type="nucleotide sequence ID" value="NZ_VLPL01000011.1"/>
</dbReference>
<gene>
    <name evidence="1" type="ORF">FO442_17225</name>
</gene>
<dbReference type="PROSITE" id="PS51257">
    <property type="entry name" value="PROKAR_LIPOPROTEIN"/>
    <property type="match status" value="1"/>
</dbReference>
<evidence type="ECO:0000313" key="2">
    <source>
        <dbReference type="Proteomes" id="UP000316008"/>
    </source>
</evidence>
<dbReference type="InterPro" id="IPR025324">
    <property type="entry name" value="DUF4230"/>
</dbReference>
<keyword evidence="2" id="KW-1185">Reference proteome</keyword>
<reference evidence="1 2" key="1">
    <citation type="submission" date="2019-07" db="EMBL/GenBank/DDBJ databases">
        <authorList>
            <person name="Huq M.A."/>
        </authorList>
    </citation>
    <scope>NUCLEOTIDE SEQUENCE [LARGE SCALE GENOMIC DNA]</scope>
    <source>
        <strain evidence="1 2">MAH-3</strain>
    </source>
</reference>
<sequence>MRNGLFLSLMVLLLGSCGEDKEVHESEIYRIRAIGTLSTTEYTLGKIIHWDDKGEWYTYGDRKILLSCKATVKAGVNLNAIKESDIEVKGNKIIIQLPPPEIVSFEMDPDLVRTEMTDVNGFRSDFSQLDKSKVLKKGEESIRKDLEKLNILDEAEQHARTFIIDFYKNLGFEQVIVHETPKDKRNTNVDH</sequence>
<proteinExistence type="predicted"/>
<comment type="caution">
    <text evidence="1">The sequence shown here is derived from an EMBL/GenBank/DDBJ whole genome shotgun (WGS) entry which is preliminary data.</text>
</comment>
<dbReference type="Pfam" id="PF14014">
    <property type="entry name" value="DUF4230"/>
    <property type="match status" value="1"/>
</dbReference>
<name>A0A556MIV0_9FLAO</name>
<dbReference type="EMBL" id="VLPL01000011">
    <property type="protein sequence ID" value="TSJ39796.1"/>
    <property type="molecule type" value="Genomic_DNA"/>
</dbReference>
<evidence type="ECO:0000313" key="1">
    <source>
        <dbReference type="EMBL" id="TSJ39796.1"/>
    </source>
</evidence>
<accession>A0A556MIV0</accession>
<organism evidence="1 2">
    <name type="scientific">Fluviicola chungangensis</name>
    <dbReference type="NCBI Taxonomy" id="2597671"/>
    <lineage>
        <taxon>Bacteria</taxon>
        <taxon>Pseudomonadati</taxon>
        <taxon>Bacteroidota</taxon>
        <taxon>Flavobacteriia</taxon>
        <taxon>Flavobacteriales</taxon>
        <taxon>Crocinitomicaceae</taxon>
        <taxon>Fluviicola</taxon>
    </lineage>
</organism>
<dbReference type="Proteomes" id="UP000316008">
    <property type="component" value="Unassembled WGS sequence"/>
</dbReference>
<protein>
    <submittedName>
        <fullName evidence="1">DUF4230 domain-containing protein</fullName>
    </submittedName>
</protein>
<dbReference type="OrthoDB" id="1391570at2"/>
<dbReference type="AlphaFoldDB" id="A0A556MIV0"/>